<proteinExistence type="predicted"/>
<dbReference type="EMBL" id="MU274901">
    <property type="protein sequence ID" value="KAI0093672.1"/>
    <property type="molecule type" value="Genomic_DNA"/>
</dbReference>
<organism evidence="1 2">
    <name type="scientific">Irpex rosettiformis</name>
    <dbReference type="NCBI Taxonomy" id="378272"/>
    <lineage>
        <taxon>Eukaryota</taxon>
        <taxon>Fungi</taxon>
        <taxon>Dikarya</taxon>
        <taxon>Basidiomycota</taxon>
        <taxon>Agaricomycotina</taxon>
        <taxon>Agaricomycetes</taxon>
        <taxon>Polyporales</taxon>
        <taxon>Irpicaceae</taxon>
        <taxon>Irpex</taxon>
    </lineage>
</organism>
<evidence type="ECO:0000313" key="1">
    <source>
        <dbReference type="EMBL" id="KAI0093672.1"/>
    </source>
</evidence>
<accession>A0ACB8UH34</accession>
<name>A0ACB8UH34_9APHY</name>
<sequence>MSKLEGTVQEDFDFWEFVTCSRCLLPFNLDPSGAPSVPFWLTECGHVLCNHHIKPDRSCGKCGERDIQVTSLQSKVRFTTKLSANTVARFLPDGPTNVYLVYRGPPDIVRGGLLSIGTSYVILRRLYYVQSCQFQYNQLATLVRHYKRKCGQQRTIIEKMKADAQNYSEVQKCAFIST</sequence>
<keyword evidence="2" id="KW-1185">Reference proteome</keyword>
<evidence type="ECO:0000313" key="2">
    <source>
        <dbReference type="Proteomes" id="UP001055072"/>
    </source>
</evidence>
<protein>
    <submittedName>
        <fullName evidence="1">Uncharacterized protein</fullName>
    </submittedName>
</protein>
<reference evidence="1" key="1">
    <citation type="journal article" date="2021" name="Environ. Microbiol.">
        <title>Gene family expansions and transcriptome signatures uncover fungal adaptations to wood decay.</title>
        <authorList>
            <person name="Hage H."/>
            <person name="Miyauchi S."/>
            <person name="Viragh M."/>
            <person name="Drula E."/>
            <person name="Min B."/>
            <person name="Chaduli D."/>
            <person name="Navarro D."/>
            <person name="Favel A."/>
            <person name="Norest M."/>
            <person name="Lesage-Meessen L."/>
            <person name="Balint B."/>
            <person name="Merenyi Z."/>
            <person name="de Eugenio L."/>
            <person name="Morin E."/>
            <person name="Martinez A.T."/>
            <person name="Baldrian P."/>
            <person name="Stursova M."/>
            <person name="Martinez M.J."/>
            <person name="Novotny C."/>
            <person name="Magnuson J.K."/>
            <person name="Spatafora J.W."/>
            <person name="Maurice S."/>
            <person name="Pangilinan J."/>
            <person name="Andreopoulos W."/>
            <person name="LaButti K."/>
            <person name="Hundley H."/>
            <person name="Na H."/>
            <person name="Kuo A."/>
            <person name="Barry K."/>
            <person name="Lipzen A."/>
            <person name="Henrissat B."/>
            <person name="Riley R."/>
            <person name="Ahrendt S."/>
            <person name="Nagy L.G."/>
            <person name="Grigoriev I.V."/>
            <person name="Martin F."/>
            <person name="Rosso M.N."/>
        </authorList>
    </citation>
    <scope>NUCLEOTIDE SEQUENCE</scope>
    <source>
        <strain evidence="1">CBS 384.51</strain>
    </source>
</reference>
<dbReference type="Proteomes" id="UP001055072">
    <property type="component" value="Unassembled WGS sequence"/>
</dbReference>
<gene>
    <name evidence="1" type="ORF">BDY19DRAFT_918247</name>
</gene>
<comment type="caution">
    <text evidence="1">The sequence shown here is derived from an EMBL/GenBank/DDBJ whole genome shotgun (WGS) entry which is preliminary data.</text>
</comment>